<protein>
    <recommendedName>
        <fullName evidence="3">PepSY domain-containing protein</fullName>
    </recommendedName>
</protein>
<accession>A0ABT3FWL9</accession>
<dbReference type="Gene3D" id="3.10.450.360">
    <property type="match status" value="1"/>
</dbReference>
<reference evidence="1" key="1">
    <citation type="submission" date="2022-10" db="EMBL/GenBank/DDBJ databases">
        <title>Luteolibacter sp. GHJ8, whole genome shotgun sequencing project.</title>
        <authorList>
            <person name="Zhao G."/>
            <person name="Shen L."/>
        </authorList>
    </citation>
    <scope>NUCLEOTIDE SEQUENCE</scope>
    <source>
        <strain evidence="1">GHJ8</strain>
    </source>
</reference>
<keyword evidence="2" id="KW-1185">Reference proteome</keyword>
<dbReference type="SUPFAM" id="SSF160574">
    <property type="entry name" value="BT0923-like"/>
    <property type="match status" value="1"/>
</dbReference>
<dbReference type="EMBL" id="JAPDDR010000001">
    <property type="protein sequence ID" value="MCW1911958.1"/>
    <property type="molecule type" value="Genomic_DNA"/>
</dbReference>
<dbReference type="RefSeq" id="WP_264509899.1">
    <property type="nucleotide sequence ID" value="NZ_JAPDDR010000001.1"/>
</dbReference>
<name>A0ABT3FWL9_9BACT</name>
<dbReference type="Proteomes" id="UP001165653">
    <property type="component" value="Unassembled WGS sequence"/>
</dbReference>
<comment type="caution">
    <text evidence="1">The sequence shown here is derived from an EMBL/GenBank/DDBJ whole genome shotgun (WGS) entry which is preliminary data.</text>
</comment>
<evidence type="ECO:0008006" key="3">
    <source>
        <dbReference type="Google" id="ProtNLM"/>
    </source>
</evidence>
<evidence type="ECO:0000313" key="1">
    <source>
        <dbReference type="EMBL" id="MCW1911958.1"/>
    </source>
</evidence>
<proteinExistence type="predicted"/>
<sequence>MKTIPTLIALACTTAFASAQVERREVRLADCPPAVQTTVNDNARGGRIDEVDVIGIEGKTIYIAEVELPRDRDLKIYVSGNGALVKTLEDIVLREAPEAVRNAVQGLGGSVDDVDKETNGETVTYHVEIDRTGEPDLDVVLAVNGAILSQTEEADD</sequence>
<organism evidence="1 2">
    <name type="scientific">Luteolibacter rhizosphaerae</name>
    <dbReference type="NCBI Taxonomy" id="2989719"/>
    <lineage>
        <taxon>Bacteria</taxon>
        <taxon>Pseudomonadati</taxon>
        <taxon>Verrucomicrobiota</taxon>
        <taxon>Verrucomicrobiia</taxon>
        <taxon>Verrucomicrobiales</taxon>
        <taxon>Verrucomicrobiaceae</taxon>
        <taxon>Luteolibacter</taxon>
    </lineage>
</organism>
<gene>
    <name evidence="1" type="ORF">OJ996_00125</name>
</gene>
<evidence type="ECO:0000313" key="2">
    <source>
        <dbReference type="Proteomes" id="UP001165653"/>
    </source>
</evidence>